<proteinExistence type="predicted"/>
<evidence type="ECO:0000313" key="2">
    <source>
        <dbReference type="EMBL" id="PKQ66199.1"/>
    </source>
</evidence>
<dbReference type="PROSITE" id="PS51257">
    <property type="entry name" value="PROKAR_LIPOPROTEIN"/>
    <property type="match status" value="1"/>
</dbReference>
<dbReference type="Gene3D" id="2.30.180.10">
    <property type="entry name" value="FAS1 domain"/>
    <property type="match status" value="1"/>
</dbReference>
<dbReference type="Pfam" id="PF02469">
    <property type="entry name" value="Fasciclin"/>
    <property type="match status" value="1"/>
</dbReference>
<protein>
    <submittedName>
        <fullName evidence="2">Fasciclin domain</fullName>
    </submittedName>
</protein>
<dbReference type="PROSITE" id="PS50213">
    <property type="entry name" value="FAS1"/>
    <property type="match status" value="1"/>
</dbReference>
<gene>
    <name evidence="2" type="ORF">Rain11_2437</name>
</gene>
<dbReference type="AlphaFoldDB" id="A0A2N3I7C4"/>
<dbReference type="RefSeq" id="WP_101359697.1">
    <property type="nucleotide sequence ID" value="NZ_NKXO01000051.1"/>
</dbReference>
<feature type="domain" description="FAS1" evidence="1">
    <location>
        <begin position="49"/>
        <end position="174"/>
    </location>
</feature>
<name>A0A2N3I7C4_9BACT</name>
<dbReference type="SUPFAM" id="SSF82153">
    <property type="entry name" value="FAS1 domain"/>
    <property type="match status" value="1"/>
</dbReference>
<dbReference type="OrthoDB" id="1119934at2"/>
<comment type="caution">
    <text evidence="2">The sequence shown here is derived from an EMBL/GenBank/DDBJ whole genome shotgun (WGS) entry which is preliminary data.</text>
</comment>
<dbReference type="PANTHER" id="PTHR10900">
    <property type="entry name" value="PERIOSTIN-RELATED"/>
    <property type="match status" value="1"/>
</dbReference>
<dbReference type="InterPro" id="IPR036378">
    <property type="entry name" value="FAS1_dom_sf"/>
</dbReference>
<dbReference type="InterPro" id="IPR050904">
    <property type="entry name" value="Adhesion/Biosynth-related"/>
</dbReference>
<organism evidence="2 3">
    <name type="scientific">Raineya orbicola</name>
    <dbReference type="NCBI Taxonomy" id="2016530"/>
    <lineage>
        <taxon>Bacteria</taxon>
        <taxon>Pseudomonadati</taxon>
        <taxon>Bacteroidota</taxon>
        <taxon>Cytophagia</taxon>
        <taxon>Cytophagales</taxon>
        <taxon>Raineyaceae</taxon>
        <taxon>Raineya</taxon>
    </lineage>
</organism>
<accession>A0A2N3I7C4</accession>
<dbReference type="PANTHER" id="PTHR10900:SF77">
    <property type="entry name" value="FI19380P1"/>
    <property type="match status" value="1"/>
</dbReference>
<keyword evidence="3" id="KW-1185">Reference proteome</keyword>
<sequence length="175" mass="18975">MFKNLFLIASLTLFGACSGEQSSQTSSENLQDSTKAIQEQKPIADMQEAPTITDILNTGENFSMFASYLNTEFSKMLTEGEYTVLAPNNKAIESLGEAKMSKFVSQGGAFIKRHIIKGKFNVKTLQNTPEITTLDGKKLKVSVEGDKITIGEAQAVAADIPAKNGIIHAINKVIE</sequence>
<evidence type="ECO:0000313" key="3">
    <source>
        <dbReference type="Proteomes" id="UP000233387"/>
    </source>
</evidence>
<dbReference type="Proteomes" id="UP000233387">
    <property type="component" value="Unassembled WGS sequence"/>
</dbReference>
<evidence type="ECO:0000259" key="1">
    <source>
        <dbReference type="PROSITE" id="PS50213"/>
    </source>
</evidence>
<dbReference type="SMART" id="SM00554">
    <property type="entry name" value="FAS1"/>
    <property type="match status" value="1"/>
</dbReference>
<reference evidence="2 3" key="1">
    <citation type="submission" date="2017-06" db="EMBL/GenBank/DDBJ databases">
        <title>Raineya orbicola gen. nov., sp. nov. a slightly thermophilic bacterium of the phylum Bacteroidetes and the description of Raineyaceae fam. nov.</title>
        <authorList>
            <person name="Albuquerque L."/>
            <person name="Polonia A.R.M."/>
            <person name="Barroso C."/>
            <person name="Froufe H.J.C."/>
            <person name="Lage O."/>
            <person name="Lobo-Da-Cunha A."/>
            <person name="Egas C."/>
            <person name="Da Costa M.S."/>
        </authorList>
    </citation>
    <scope>NUCLEOTIDE SEQUENCE [LARGE SCALE GENOMIC DNA]</scope>
    <source>
        <strain evidence="2 3">SPSPC-11</strain>
    </source>
</reference>
<dbReference type="EMBL" id="NKXO01000051">
    <property type="protein sequence ID" value="PKQ66199.1"/>
    <property type="molecule type" value="Genomic_DNA"/>
</dbReference>
<dbReference type="InterPro" id="IPR000782">
    <property type="entry name" value="FAS1_domain"/>
</dbReference>